<dbReference type="Proteomes" id="UP000299102">
    <property type="component" value="Unassembled WGS sequence"/>
</dbReference>
<comment type="caution">
    <text evidence="1">The sequence shown here is derived from an EMBL/GenBank/DDBJ whole genome shotgun (WGS) entry which is preliminary data.</text>
</comment>
<accession>A0A4C1WC40</accession>
<evidence type="ECO:0000313" key="1">
    <source>
        <dbReference type="EMBL" id="GBP48966.1"/>
    </source>
</evidence>
<dbReference type="EMBL" id="BGZK01000534">
    <property type="protein sequence ID" value="GBP48966.1"/>
    <property type="molecule type" value="Genomic_DNA"/>
</dbReference>
<evidence type="ECO:0000313" key="2">
    <source>
        <dbReference type="Proteomes" id="UP000299102"/>
    </source>
</evidence>
<dbReference type="AlphaFoldDB" id="A0A4C1WC40"/>
<gene>
    <name evidence="1" type="ORF">EVAR_32302_1</name>
</gene>
<name>A0A4C1WC40_EUMVA</name>
<proteinExistence type="predicted"/>
<sequence length="88" mass="9559">MAAGALNRSDVTMFLGCAFQNRFVSRLKTTGAHSLRSAKLRSVWGQLPSGLPLPSPALPCPPIPGYAHDWGREMQKEAGVSKHRSSNR</sequence>
<protein>
    <submittedName>
        <fullName evidence="1">Uncharacterized protein</fullName>
    </submittedName>
</protein>
<keyword evidence="2" id="KW-1185">Reference proteome</keyword>
<organism evidence="1 2">
    <name type="scientific">Eumeta variegata</name>
    <name type="common">Bagworm moth</name>
    <name type="synonym">Eumeta japonica</name>
    <dbReference type="NCBI Taxonomy" id="151549"/>
    <lineage>
        <taxon>Eukaryota</taxon>
        <taxon>Metazoa</taxon>
        <taxon>Ecdysozoa</taxon>
        <taxon>Arthropoda</taxon>
        <taxon>Hexapoda</taxon>
        <taxon>Insecta</taxon>
        <taxon>Pterygota</taxon>
        <taxon>Neoptera</taxon>
        <taxon>Endopterygota</taxon>
        <taxon>Lepidoptera</taxon>
        <taxon>Glossata</taxon>
        <taxon>Ditrysia</taxon>
        <taxon>Tineoidea</taxon>
        <taxon>Psychidae</taxon>
        <taxon>Oiketicinae</taxon>
        <taxon>Eumeta</taxon>
    </lineage>
</organism>
<reference evidence="1 2" key="1">
    <citation type="journal article" date="2019" name="Commun. Biol.">
        <title>The bagworm genome reveals a unique fibroin gene that provides high tensile strength.</title>
        <authorList>
            <person name="Kono N."/>
            <person name="Nakamura H."/>
            <person name="Ohtoshi R."/>
            <person name="Tomita M."/>
            <person name="Numata K."/>
            <person name="Arakawa K."/>
        </authorList>
    </citation>
    <scope>NUCLEOTIDE SEQUENCE [LARGE SCALE GENOMIC DNA]</scope>
</reference>